<feature type="compositionally biased region" description="Polar residues" evidence="1">
    <location>
        <begin position="66"/>
        <end position="82"/>
    </location>
</feature>
<evidence type="ECO:0000313" key="2">
    <source>
        <dbReference type="EMBL" id="NLV03873.1"/>
    </source>
</evidence>
<evidence type="ECO:0000256" key="1">
    <source>
        <dbReference type="SAM" id="MobiDB-lite"/>
    </source>
</evidence>
<name>A0A847TLI9_HALVO</name>
<dbReference type="EMBL" id="WOWC01000001">
    <property type="protein sequence ID" value="NLV03873.1"/>
    <property type="molecule type" value="Genomic_DNA"/>
</dbReference>
<dbReference type="RefSeq" id="WP_152419068.1">
    <property type="nucleotide sequence ID" value="NZ_JAUDRO010000001.1"/>
</dbReference>
<gene>
    <name evidence="2" type="ORF">GOC85_15000</name>
</gene>
<dbReference type="Proteomes" id="UP000619835">
    <property type="component" value="Unassembled WGS sequence"/>
</dbReference>
<comment type="caution">
    <text evidence="2">The sequence shown here is derived from an EMBL/GenBank/DDBJ whole genome shotgun (WGS) entry which is preliminary data.</text>
</comment>
<feature type="region of interest" description="Disordered" evidence="1">
    <location>
        <begin position="62"/>
        <end position="91"/>
    </location>
</feature>
<dbReference type="AlphaFoldDB" id="A0A847TLI9"/>
<reference evidence="2" key="1">
    <citation type="submission" date="2019-12" db="EMBL/GenBank/DDBJ databases">
        <title>Haloferax alexandrinus strain pws11.</title>
        <authorList>
            <person name="Verma D.K."/>
            <person name="Gopal K."/>
            <person name="Prasad E.S."/>
        </authorList>
    </citation>
    <scope>NUCLEOTIDE SEQUENCE</scope>
    <source>
        <strain evidence="2">Pws11</strain>
    </source>
</reference>
<sequence length="156" mass="17343">MASTISRLWTGASFVKNCGEAISTGGKSEMKEMTSGVSCARSTAKLWKQECEEGTIPEQFCPPSWRPQTEFSQAPAQTQEDPFSTPPVHEPIDHSQFQQFESGHSCPRCGTNIEFGTTRCEQCMRKLDWEGGNPTVENKRIEVEDGLTTVQSRSSF</sequence>
<evidence type="ECO:0000313" key="3">
    <source>
        <dbReference type="Proteomes" id="UP000619835"/>
    </source>
</evidence>
<protein>
    <submittedName>
        <fullName evidence="2">Uncharacterized protein</fullName>
    </submittedName>
</protein>
<accession>A0A847TLI9</accession>
<organism evidence="2 3">
    <name type="scientific">Haloferax volcanii</name>
    <name type="common">Halobacterium volcanii</name>
    <dbReference type="NCBI Taxonomy" id="2246"/>
    <lineage>
        <taxon>Archaea</taxon>
        <taxon>Methanobacteriati</taxon>
        <taxon>Methanobacteriota</taxon>
        <taxon>Stenosarchaea group</taxon>
        <taxon>Halobacteria</taxon>
        <taxon>Halobacteriales</taxon>
        <taxon>Haloferacaceae</taxon>
        <taxon>Haloferax</taxon>
    </lineage>
</organism>
<proteinExistence type="predicted"/>